<proteinExistence type="predicted"/>
<feature type="coiled-coil region" evidence="1">
    <location>
        <begin position="387"/>
        <end position="414"/>
    </location>
</feature>
<name>A0A7T0C282_9BACT</name>
<evidence type="ECO:0000256" key="1">
    <source>
        <dbReference type="SAM" id="Coils"/>
    </source>
</evidence>
<dbReference type="AlphaFoldDB" id="A0A7T0C282"/>
<dbReference type="Proteomes" id="UP000594464">
    <property type="component" value="Chromosome"/>
</dbReference>
<dbReference type="KEGG" id="nva:G3M78_07315"/>
<keyword evidence="1" id="KW-0175">Coiled coil</keyword>
<evidence type="ECO:0000313" key="2">
    <source>
        <dbReference type="EMBL" id="QPJ65207.1"/>
    </source>
</evidence>
<accession>A0A7T0C282</accession>
<gene>
    <name evidence="2" type="ORF">G3M78_07315</name>
</gene>
<dbReference type="EMBL" id="CP048620">
    <property type="protein sequence ID" value="QPJ65207.1"/>
    <property type="molecule type" value="Genomic_DNA"/>
</dbReference>
<sequence length="423" mass="47406">MKTSIKFVIVFFLCVAQSFAVVALATWWVNPYSLYREVESDPQAAVWLSKQLRLAKGFYARALKPQGIALGASTSQLAIDVDHPGWNADAQPRYNLSFPGAYMYENLRYYQHARALAPVKQILLGLDFVAFNIFAPLSDDYRDAMIAADANGAPRKDDFHVNAVALVSLDAVTASQKKALAGKRGTHYSNGREIPEETEERRWRSAMLGSATGFITRLLLPPPAHRFCLEDANGDNPNFEYLETLLKTAQADGADLRLYIQPAHATLLEALAELGYLETYMDWERKLTALVERVNASASDSTPIPLWDFSAYSAFTAETLPQDEATPMQWYWDVGHYKKELGDRVQDRVFGYVSPERPGLESFGARLTGATIESHLASLLDKQKRYRKANATDLEELKARIKDIEQNLPAFDCKALNAKNQPR</sequence>
<reference evidence="3" key="1">
    <citation type="submission" date="2020-02" db="EMBL/GenBank/DDBJ databases">
        <title>Genomic and physiological characterization of two novel Nitrospinaceae genera.</title>
        <authorList>
            <person name="Mueller A.J."/>
            <person name="Jung M.-Y."/>
            <person name="Strachan C.R."/>
            <person name="Herbold C.W."/>
            <person name="Kirkegaard R.H."/>
            <person name="Daims H."/>
        </authorList>
    </citation>
    <scope>NUCLEOTIDE SEQUENCE [LARGE SCALE GENOMIC DNA]</scope>
</reference>
<protein>
    <submittedName>
        <fullName evidence="2">Uncharacterized protein</fullName>
    </submittedName>
</protein>
<organism evidence="2 3">
    <name type="scientific">Candidatus Nitrohelix vancouverensis</name>
    <dbReference type="NCBI Taxonomy" id="2705534"/>
    <lineage>
        <taxon>Bacteria</taxon>
        <taxon>Pseudomonadati</taxon>
        <taxon>Nitrospinota/Tectimicrobiota group</taxon>
        <taxon>Nitrospinota</taxon>
        <taxon>Nitrospinia</taxon>
        <taxon>Nitrospinales</taxon>
        <taxon>Nitrospinaceae</taxon>
        <taxon>Candidatus Nitrohelix</taxon>
    </lineage>
</organism>
<evidence type="ECO:0000313" key="3">
    <source>
        <dbReference type="Proteomes" id="UP000594464"/>
    </source>
</evidence>